<evidence type="ECO:0000313" key="6">
    <source>
        <dbReference type="Proteomes" id="UP000673975"/>
    </source>
</evidence>
<dbReference type="AlphaFoldDB" id="A0A8J7UU62"/>
<organism evidence="5 6">
    <name type="scientific">Natronogracilivirga saccharolytica</name>
    <dbReference type="NCBI Taxonomy" id="2812953"/>
    <lineage>
        <taxon>Bacteria</taxon>
        <taxon>Pseudomonadati</taxon>
        <taxon>Balneolota</taxon>
        <taxon>Balneolia</taxon>
        <taxon>Balneolales</taxon>
        <taxon>Cyclonatronaceae</taxon>
        <taxon>Natronogracilivirga</taxon>
    </lineage>
</organism>
<dbReference type="PROSITE" id="PS50893">
    <property type="entry name" value="ABC_TRANSPORTER_2"/>
    <property type="match status" value="1"/>
</dbReference>
<keyword evidence="1" id="KW-0813">Transport</keyword>
<keyword evidence="6" id="KW-1185">Reference proteome</keyword>
<comment type="caution">
    <text evidence="5">The sequence shown here is derived from an EMBL/GenBank/DDBJ whole genome shotgun (WGS) entry which is preliminary data.</text>
</comment>
<evidence type="ECO:0000256" key="1">
    <source>
        <dbReference type="ARBA" id="ARBA00022448"/>
    </source>
</evidence>
<dbReference type="RefSeq" id="WP_210509381.1">
    <property type="nucleotide sequence ID" value="NZ_JAFIDN010000001.1"/>
</dbReference>
<keyword evidence="2" id="KW-0547">Nucleotide-binding</keyword>
<reference evidence="5" key="1">
    <citation type="submission" date="2021-02" db="EMBL/GenBank/DDBJ databases">
        <title>Natronogracilivirga saccharolytica gen. nov. sp. nov. a new anaerobic, haloalkiliphilic carbohydrate-fermenting bacterium from soda lake and proposing of Cyclonatronumiaceae fam. nov. in the phylum Balneolaeota.</title>
        <authorList>
            <person name="Zhilina T.N."/>
            <person name="Sorokin D.Y."/>
            <person name="Zavarzina D.G."/>
            <person name="Toshchakov S.V."/>
            <person name="Kublanov I.V."/>
        </authorList>
    </citation>
    <scope>NUCLEOTIDE SEQUENCE</scope>
    <source>
        <strain evidence="5">Z-1702</strain>
    </source>
</reference>
<dbReference type="GO" id="GO:0016887">
    <property type="term" value="F:ATP hydrolysis activity"/>
    <property type="evidence" value="ECO:0007669"/>
    <property type="project" value="InterPro"/>
</dbReference>
<dbReference type="InterPro" id="IPR003439">
    <property type="entry name" value="ABC_transporter-like_ATP-bd"/>
</dbReference>
<dbReference type="Pfam" id="PF00005">
    <property type="entry name" value="ABC_tran"/>
    <property type="match status" value="1"/>
</dbReference>
<evidence type="ECO:0000259" key="4">
    <source>
        <dbReference type="PROSITE" id="PS50893"/>
    </source>
</evidence>
<proteinExistence type="predicted"/>
<evidence type="ECO:0000256" key="3">
    <source>
        <dbReference type="ARBA" id="ARBA00022840"/>
    </source>
</evidence>
<dbReference type="InterPro" id="IPR003593">
    <property type="entry name" value="AAA+_ATPase"/>
</dbReference>
<dbReference type="PANTHER" id="PTHR42939">
    <property type="entry name" value="ABC TRANSPORTER ATP-BINDING PROTEIN ALBC-RELATED"/>
    <property type="match status" value="1"/>
</dbReference>
<keyword evidence="3 5" id="KW-0067">ATP-binding</keyword>
<dbReference type="GO" id="GO:0005524">
    <property type="term" value="F:ATP binding"/>
    <property type="evidence" value="ECO:0007669"/>
    <property type="project" value="UniProtKB-KW"/>
</dbReference>
<protein>
    <submittedName>
        <fullName evidence="5">ABC transporter ATP-binding protein</fullName>
    </submittedName>
</protein>
<accession>A0A8J7UU62</accession>
<dbReference type="InterPro" id="IPR051782">
    <property type="entry name" value="ABC_Transporter_VariousFunc"/>
</dbReference>
<dbReference type="CDD" id="cd03230">
    <property type="entry name" value="ABC_DR_subfamily_A"/>
    <property type="match status" value="1"/>
</dbReference>
<feature type="domain" description="ABC transporter" evidence="4">
    <location>
        <begin position="5"/>
        <end position="215"/>
    </location>
</feature>
<sequence>MSDFLTVNNLSKRYGTGPMVISGLNHQFSKGKATGLIGANGSGKTTFLRLVSVTAFPTEGNITFKGRSIYDAPHEFLKHIGIVTDATDLPVYLSASELLEWTLRARKKWDDNSSQKSIDNLFARLKFDERRHNLIGTYSSGMLQKTMLACSLITEPEIILLDEPFRALDEGSKKASIEILEEFKENGGTILVSSHLRRSLARICDDYINFPVTSG</sequence>
<dbReference type="EMBL" id="JAFIDN010000001">
    <property type="protein sequence ID" value="MBP3191146.1"/>
    <property type="molecule type" value="Genomic_DNA"/>
</dbReference>
<dbReference type="PANTHER" id="PTHR42939:SF1">
    <property type="entry name" value="ABC TRANSPORTER ATP-BINDING PROTEIN ALBC-RELATED"/>
    <property type="match status" value="1"/>
</dbReference>
<name>A0A8J7UU62_9BACT</name>
<evidence type="ECO:0000256" key="2">
    <source>
        <dbReference type="ARBA" id="ARBA00022741"/>
    </source>
</evidence>
<gene>
    <name evidence="5" type="ORF">NATSA_00570</name>
</gene>
<dbReference type="InterPro" id="IPR027417">
    <property type="entry name" value="P-loop_NTPase"/>
</dbReference>
<dbReference type="SUPFAM" id="SSF52540">
    <property type="entry name" value="P-loop containing nucleoside triphosphate hydrolases"/>
    <property type="match status" value="1"/>
</dbReference>
<dbReference type="SMART" id="SM00382">
    <property type="entry name" value="AAA"/>
    <property type="match status" value="1"/>
</dbReference>
<dbReference type="Proteomes" id="UP000673975">
    <property type="component" value="Unassembled WGS sequence"/>
</dbReference>
<dbReference type="Gene3D" id="3.40.50.300">
    <property type="entry name" value="P-loop containing nucleotide triphosphate hydrolases"/>
    <property type="match status" value="1"/>
</dbReference>
<evidence type="ECO:0000313" key="5">
    <source>
        <dbReference type="EMBL" id="MBP3191146.1"/>
    </source>
</evidence>